<dbReference type="Proteomes" id="UP000189703">
    <property type="component" value="Unplaced"/>
</dbReference>
<dbReference type="SUPFAM" id="SSF52047">
    <property type="entry name" value="RNI-like"/>
    <property type="match status" value="1"/>
</dbReference>
<dbReference type="AlphaFoldDB" id="A0A1U8QA24"/>
<accession>A0A1U8QA24</accession>
<dbReference type="SUPFAM" id="SSF81383">
    <property type="entry name" value="F-box domain"/>
    <property type="match status" value="1"/>
</dbReference>
<dbReference type="InterPro" id="IPR032675">
    <property type="entry name" value="LRR_dom_sf"/>
</dbReference>
<dbReference type="Gene3D" id="1.20.1280.50">
    <property type="match status" value="1"/>
</dbReference>
<evidence type="ECO:0000256" key="1">
    <source>
        <dbReference type="SAM" id="MobiDB-lite"/>
    </source>
</evidence>
<protein>
    <submittedName>
        <fullName evidence="3">F-box protein FBW2-like isoform X2</fullName>
    </submittedName>
</protein>
<feature type="region of interest" description="Disordered" evidence="1">
    <location>
        <begin position="1"/>
        <end position="32"/>
    </location>
</feature>
<evidence type="ECO:0000313" key="3">
    <source>
        <dbReference type="RefSeq" id="XP_019055639.1"/>
    </source>
</evidence>
<evidence type="ECO:0000313" key="2">
    <source>
        <dbReference type="Proteomes" id="UP000189703"/>
    </source>
</evidence>
<sequence length="283" mass="32137">MEGILGNTRTVEKETNWEERERKTQKGMEESHGKAVVIEEERKWEEMNKDCLVKVFEVVGLESLILDVPFVCKSWYNASLDPQCWKNLTFPKLGGWPSSPFMERYMDEYHADKFSVTGFIKFVVDRSCKSSVKLVLPGCCSLEAFAYVSNECPSLQVIGLPSELVVSGENHILEFNFSGLGTKGYIDNEAALAIATQLPKIKYLHLKNSSLPRESLVTILEGCKELVELDVRNCIGFEADDEEILMLASHIKRFKPEGSEIYEDWWFDEHISSRDVDSDAGSD</sequence>
<dbReference type="PANTHER" id="PTHR38926:SF5">
    <property type="entry name" value="F-BOX AND LEUCINE-RICH REPEAT PROTEIN 6"/>
    <property type="match status" value="1"/>
</dbReference>
<feature type="compositionally biased region" description="Basic and acidic residues" evidence="1">
    <location>
        <begin position="10"/>
        <end position="32"/>
    </location>
</feature>
<reference evidence="3" key="1">
    <citation type="submission" date="2025-08" db="UniProtKB">
        <authorList>
            <consortium name="RefSeq"/>
        </authorList>
    </citation>
    <scope>IDENTIFICATION</scope>
</reference>
<dbReference type="PANTHER" id="PTHR38926">
    <property type="entry name" value="F-BOX DOMAIN CONTAINING PROTEIN, EXPRESSED"/>
    <property type="match status" value="1"/>
</dbReference>
<name>A0A1U8QA24_NELNU</name>
<dbReference type="Gene3D" id="3.80.10.10">
    <property type="entry name" value="Ribonuclease Inhibitor"/>
    <property type="match status" value="1"/>
</dbReference>
<organism evidence="2 3">
    <name type="scientific">Nelumbo nucifera</name>
    <name type="common">Sacred lotus</name>
    <dbReference type="NCBI Taxonomy" id="4432"/>
    <lineage>
        <taxon>Eukaryota</taxon>
        <taxon>Viridiplantae</taxon>
        <taxon>Streptophyta</taxon>
        <taxon>Embryophyta</taxon>
        <taxon>Tracheophyta</taxon>
        <taxon>Spermatophyta</taxon>
        <taxon>Magnoliopsida</taxon>
        <taxon>Proteales</taxon>
        <taxon>Nelumbonaceae</taxon>
        <taxon>Nelumbo</taxon>
    </lineage>
</organism>
<proteinExistence type="predicted"/>
<dbReference type="InterPro" id="IPR036047">
    <property type="entry name" value="F-box-like_dom_sf"/>
</dbReference>
<dbReference type="OrthoDB" id="1929062at2759"/>
<dbReference type="GeneID" id="104611400"/>
<keyword evidence="2" id="KW-1185">Reference proteome</keyword>
<dbReference type="RefSeq" id="XP_019055639.1">
    <property type="nucleotide sequence ID" value="XM_019200094.1"/>
</dbReference>
<gene>
    <name evidence="3" type="primary">LOC104611400</name>
</gene>